<feature type="region of interest" description="Disordered" evidence="1">
    <location>
        <begin position="1000"/>
        <end position="1020"/>
    </location>
</feature>
<feature type="compositionally biased region" description="Polar residues" evidence="1">
    <location>
        <begin position="82"/>
        <end position="94"/>
    </location>
</feature>
<feature type="region of interest" description="Disordered" evidence="1">
    <location>
        <begin position="840"/>
        <end position="865"/>
    </location>
</feature>
<sequence>MSTSVTLLPIGPRRSDARMHSPPQSTPPLPGSPRSTHSFSRGLPLAKINIETVQKSPASPRRGTGNLALQARDSLAVRKRTLSSGAGSSRSPRQSARKHLGDSLKPDSNLEDASLLTGRGNPSSRSRSPTGTIPVPIDDLHPTHSRNLPSPTPSTASSSSPSHAFTPITPNHPNQSNVPPSSFRTRGATHVPHNSQGTTTSAYPPSSSHSSRSSTPSPVHSRTPSPAPPPEQLVKLNNSYSPALDLDPDDVNARLRLLVNNSYYLPPAHTKPELSPIYLSPKTSSPSPFKDFFRVGKRKEKKSPELTGLPTNTRRPTLVSDLPTSPFDNRFAGARHGEELELPVAGDTSRNRVVVVRETVDKLPTPVVRQPYRSTSLPTPRSHPSASDPFFIDPTTHYDIPPPTHYPSYANLGLDTAGITGNFELDQFVPPGEPWSPTPSQRTTMMDSQERIWRRALLEQAVDLSLSTGTNSDPSQSNTSTRDMTFALPPRSSSDESIESSSIRSLRGRRGPVQHRERIITDLSKRHASSSPNQERTPVDRKPSGTMAQTPASPTMVPNMGDLDAHNRKHGLRIPPSTFSGMLSSGPSTPLYISESAPLSPVPLQRFEPKGQRSLTTLEDVSQEFLLGQATIKKSLSSPLLSDMHETEIEVDRRTSAANNHSVASLDSSSAVAPSLVLQNPHGVVSVVHSNTSSYITISQTDDDMYEASPPHIHHYEDYDDSNSLDRWSAENQVPGEEGDSRPSFDSYGASRVLSPDVIIHRPARASSTFGFRRSSTSVSNPPSRQATVRESIEVDITGDPMEHLSMMMTNRAHSPGADSQTSSVRGYVSALDHPLYDSEALSVRPGSPSSQSSSLPSTQTRLPSVSLQMDLEITTSTVVETTTGQDSEGLAPISFFDNVQRQSFLNSADDSTSESDIDIDEPTDDQTVFYEETRTVSQAQSFERKSLNTARPTTPALATQFRNASQPQLPFSRHLGSDKLDAVSLMSFTRPYDALDRKKPVSNTSLVGPPVSSSGLLSQLKSRKNPFLSRYKNKPSTAPSTFNYAFDPTRYPPGSTFAFLAGSNEPSSDHGHGSVEDFPPPSLHGRLTPQRSLPSIHSSASSILRPGTSSTQDESLRKLDGLVLRHLEAEKDRLRKIAHAARGKPNPTS</sequence>
<accession>A0AAV5A120</accession>
<dbReference type="Proteomes" id="UP001050691">
    <property type="component" value="Unassembled WGS sequence"/>
</dbReference>
<feature type="region of interest" description="Disordered" evidence="1">
    <location>
        <begin position="370"/>
        <end position="394"/>
    </location>
</feature>
<feature type="compositionally biased region" description="Polar residues" evidence="1">
    <location>
        <begin position="168"/>
        <end position="184"/>
    </location>
</feature>
<feature type="compositionally biased region" description="Polar residues" evidence="1">
    <location>
        <begin position="372"/>
        <end position="385"/>
    </location>
</feature>
<evidence type="ECO:0000313" key="3">
    <source>
        <dbReference type="Proteomes" id="UP001050691"/>
    </source>
</evidence>
<reference evidence="2" key="1">
    <citation type="submission" date="2021-10" db="EMBL/GenBank/DDBJ databases">
        <title>De novo Genome Assembly of Clathrus columnatus (Basidiomycota, Fungi) Using Illumina and Nanopore Sequence Data.</title>
        <authorList>
            <person name="Ogiso-Tanaka E."/>
            <person name="Itagaki H."/>
            <person name="Hosoya T."/>
            <person name="Hosaka K."/>
        </authorList>
    </citation>
    <scope>NUCLEOTIDE SEQUENCE</scope>
    <source>
        <strain evidence="2">MO-923</strain>
    </source>
</reference>
<evidence type="ECO:0000313" key="2">
    <source>
        <dbReference type="EMBL" id="GJJ08309.1"/>
    </source>
</evidence>
<feature type="region of interest" description="Disordered" evidence="1">
    <location>
        <begin position="711"/>
        <end position="748"/>
    </location>
</feature>
<organism evidence="2 3">
    <name type="scientific">Clathrus columnatus</name>
    <dbReference type="NCBI Taxonomy" id="1419009"/>
    <lineage>
        <taxon>Eukaryota</taxon>
        <taxon>Fungi</taxon>
        <taxon>Dikarya</taxon>
        <taxon>Basidiomycota</taxon>
        <taxon>Agaricomycotina</taxon>
        <taxon>Agaricomycetes</taxon>
        <taxon>Phallomycetidae</taxon>
        <taxon>Phallales</taxon>
        <taxon>Clathraceae</taxon>
        <taxon>Clathrus</taxon>
    </lineage>
</organism>
<feature type="region of interest" description="Disordered" evidence="1">
    <location>
        <begin position="1058"/>
        <end position="1117"/>
    </location>
</feature>
<feature type="compositionally biased region" description="Low complexity" evidence="1">
    <location>
        <begin position="1092"/>
        <end position="1107"/>
    </location>
</feature>
<protein>
    <submittedName>
        <fullName evidence="2">Uncharacterized protein</fullName>
    </submittedName>
</protein>
<feature type="region of interest" description="Disordered" evidence="1">
    <location>
        <begin position="1027"/>
        <end position="1046"/>
    </location>
</feature>
<comment type="caution">
    <text evidence="2">The sequence shown here is derived from an EMBL/GenBank/DDBJ whole genome shotgun (WGS) entry which is preliminary data.</text>
</comment>
<feature type="compositionally biased region" description="Low complexity" evidence="1">
    <location>
        <begin position="153"/>
        <end position="162"/>
    </location>
</feature>
<feature type="region of interest" description="Disordered" evidence="1">
    <location>
        <begin position="465"/>
        <end position="561"/>
    </location>
</feature>
<feature type="compositionally biased region" description="Low complexity" evidence="1">
    <location>
        <begin position="843"/>
        <end position="865"/>
    </location>
</feature>
<feature type="compositionally biased region" description="Polar residues" evidence="1">
    <location>
        <begin position="1002"/>
        <end position="1020"/>
    </location>
</feature>
<dbReference type="EMBL" id="BPWL01000003">
    <property type="protein sequence ID" value="GJJ08309.1"/>
    <property type="molecule type" value="Genomic_DNA"/>
</dbReference>
<feature type="compositionally biased region" description="Low complexity" evidence="1">
    <location>
        <begin position="198"/>
        <end position="224"/>
    </location>
</feature>
<name>A0AAV5A120_9AGAM</name>
<feature type="region of interest" description="Disordered" evidence="1">
    <location>
        <begin position="770"/>
        <end position="791"/>
    </location>
</feature>
<keyword evidence="3" id="KW-1185">Reference proteome</keyword>
<dbReference type="AlphaFoldDB" id="A0AAV5A120"/>
<feature type="region of interest" description="Disordered" evidence="1">
    <location>
        <begin position="298"/>
        <end position="325"/>
    </location>
</feature>
<proteinExistence type="predicted"/>
<feature type="region of interest" description="Disordered" evidence="1">
    <location>
        <begin position="1"/>
        <end position="235"/>
    </location>
</feature>
<feature type="compositionally biased region" description="Basic and acidic residues" evidence="1">
    <location>
        <begin position="514"/>
        <end position="525"/>
    </location>
</feature>
<feature type="compositionally biased region" description="Low complexity" evidence="1">
    <location>
        <begin position="117"/>
        <end position="134"/>
    </location>
</feature>
<gene>
    <name evidence="2" type="ORF">Clacol_002520</name>
</gene>
<feature type="compositionally biased region" description="Low complexity" evidence="1">
    <location>
        <begin position="770"/>
        <end position="780"/>
    </location>
</feature>
<feature type="compositionally biased region" description="Polar residues" evidence="1">
    <location>
        <begin position="1035"/>
        <end position="1044"/>
    </location>
</feature>
<evidence type="ECO:0000256" key="1">
    <source>
        <dbReference type="SAM" id="MobiDB-lite"/>
    </source>
</evidence>
<feature type="compositionally biased region" description="Polar residues" evidence="1">
    <location>
        <begin position="465"/>
        <end position="483"/>
    </location>
</feature>